<reference evidence="2 3" key="1">
    <citation type="journal article" date="2015" name="Proc. Natl. Acad. Sci. U.S.A.">
        <title>The resurrection genome of Boea hygrometrica: A blueprint for survival of dehydration.</title>
        <authorList>
            <person name="Xiao L."/>
            <person name="Yang G."/>
            <person name="Zhang L."/>
            <person name="Yang X."/>
            <person name="Zhao S."/>
            <person name="Ji Z."/>
            <person name="Zhou Q."/>
            <person name="Hu M."/>
            <person name="Wang Y."/>
            <person name="Chen M."/>
            <person name="Xu Y."/>
            <person name="Jin H."/>
            <person name="Xiao X."/>
            <person name="Hu G."/>
            <person name="Bao F."/>
            <person name="Hu Y."/>
            <person name="Wan P."/>
            <person name="Li L."/>
            <person name="Deng X."/>
            <person name="Kuang T."/>
            <person name="Xiang C."/>
            <person name="Zhu J.K."/>
            <person name="Oliver M.J."/>
            <person name="He Y."/>
        </authorList>
    </citation>
    <scope>NUCLEOTIDE SEQUENCE [LARGE SCALE GENOMIC DNA]</scope>
    <source>
        <strain evidence="3">cv. XS01</strain>
    </source>
</reference>
<dbReference type="Proteomes" id="UP000250235">
    <property type="component" value="Unassembled WGS sequence"/>
</dbReference>
<feature type="compositionally biased region" description="Basic and acidic residues" evidence="1">
    <location>
        <begin position="407"/>
        <end position="421"/>
    </location>
</feature>
<organism evidence="2 3">
    <name type="scientific">Dorcoceras hygrometricum</name>
    <dbReference type="NCBI Taxonomy" id="472368"/>
    <lineage>
        <taxon>Eukaryota</taxon>
        <taxon>Viridiplantae</taxon>
        <taxon>Streptophyta</taxon>
        <taxon>Embryophyta</taxon>
        <taxon>Tracheophyta</taxon>
        <taxon>Spermatophyta</taxon>
        <taxon>Magnoliopsida</taxon>
        <taxon>eudicotyledons</taxon>
        <taxon>Gunneridae</taxon>
        <taxon>Pentapetalae</taxon>
        <taxon>asterids</taxon>
        <taxon>lamiids</taxon>
        <taxon>Lamiales</taxon>
        <taxon>Gesneriaceae</taxon>
        <taxon>Didymocarpoideae</taxon>
        <taxon>Trichosporeae</taxon>
        <taxon>Loxocarpinae</taxon>
        <taxon>Dorcoceras</taxon>
    </lineage>
</organism>
<feature type="region of interest" description="Disordered" evidence="1">
    <location>
        <begin position="82"/>
        <end position="110"/>
    </location>
</feature>
<name>A0A2Z7A583_9LAMI</name>
<proteinExistence type="predicted"/>
<evidence type="ECO:0000256" key="1">
    <source>
        <dbReference type="SAM" id="MobiDB-lite"/>
    </source>
</evidence>
<gene>
    <name evidence="2" type="ORF">F511_16069</name>
</gene>
<feature type="compositionally biased region" description="Basic and acidic residues" evidence="1">
    <location>
        <begin position="91"/>
        <end position="107"/>
    </location>
</feature>
<feature type="region of interest" description="Disordered" evidence="1">
    <location>
        <begin position="367"/>
        <end position="444"/>
    </location>
</feature>
<feature type="compositionally biased region" description="Polar residues" evidence="1">
    <location>
        <begin position="429"/>
        <end position="444"/>
    </location>
</feature>
<feature type="compositionally biased region" description="Basic and acidic residues" evidence="1">
    <location>
        <begin position="377"/>
        <end position="386"/>
    </location>
</feature>
<dbReference type="AlphaFoldDB" id="A0A2Z7A583"/>
<evidence type="ECO:0000313" key="3">
    <source>
        <dbReference type="Proteomes" id="UP000250235"/>
    </source>
</evidence>
<evidence type="ECO:0000313" key="2">
    <source>
        <dbReference type="EMBL" id="KZV16263.1"/>
    </source>
</evidence>
<keyword evidence="3" id="KW-1185">Reference proteome</keyword>
<dbReference type="EMBL" id="KV019130">
    <property type="protein sequence ID" value="KZV16263.1"/>
    <property type="molecule type" value="Genomic_DNA"/>
</dbReference>
<sequence length="602" mass="67772">MTEMRGRFSGFDVSFRAPSKKKEMKMEFFLLHDIVAKVLCVKAGSFDMVTGEKFDLMVAISIGLKVVVGDYNDDRPEVNLGCDTRTNQDGPDEHVSNVAQGEHEKSTADGLAKTSSADHDVYWQGIFAPIQIRLINWATHFLPKIDPVAKGKGMLEVVARPTPVEENCQLVLNTAWDVSSLMADFDAWMHFRTVARLRDVSYFEDLTKIEDQFLLLAEIEQVAKLLQQRSMRMYKLYEIEVQKLVDEHLANFKLDVPSVNYDYLCILFLTKELKETARQQRDQRVLAGLPVGAPEASFEGDGAYIATPQITLSTRATSTQSAPPQTLSFEFSSQADQEQAQAREYDQRKEQINEVVRTVVNIEETANETGEHQASSNEHRAHDEQVGKMQSSLGGQQEQQSSSESPTHSEDPSVPNDDHVHNLGPNLISEVNNTDHQGPNPSTLQMVVYTGESEEDTRISFIEETYSSHAGSQQVFISSPPESPNIGSKLEEVEKVVASLDSRIMSMDSRMLSMDSKTSWSGNWKNRPAGRPVKKTILKQNDLTSDMELKIGSIRRMLSESVQNKDLSRIFQSRLDLIKLRIRSRKTSQRTETRSGMQLSQE</sequence>
<accession>A0A2Z7A583</accession>
<feature type="compositionally biased region" description="Low complexity" evidence="1">
    <location>
        <begin position="390"/>
        <end position="405"/>
    </location>
</feature>
<protein>
    <submittedName>
        <fullName evidence="2">Uncharacterized protein</fullName>
    </submittedName>
</protein>